<dbReference type="Pfam" id="PF01551">
    <property type="entry name" value="Peptidase_M23"/>
    <property type="match status" value="1"/>
</dbReference>
<name>A0A2Z2KVP2_9BACL</name>
<dbReference type="PANTHER" id="PTHR21666:SF285">
    <property type="entry name" value="M23 FAMILY METALLOPEPTIDASE"/>
    <property type="match status" value="1"/>
</dbReference>
<feature type="domain" description="M23ase beta-sheet core" evidence="1">
    <location>
        <begin position="77"/>
        <end position="169"/>
    </location>
</feature>
<dbReference type="Gene3D" id="2.70.70.10">
    <property type="entry name" value="Glucose Permease (Domain IIA)"/>
    <property type="match status" value="1"/>
</dbReference>
<dbReference type="InterPro" id="IPR016047">
    <property type="entry name" value="M23ase_b-sheet_dom"/>
</dbReference>
<dbReference type="GO" id="GO:0004222">
    <property type="term" value="F:metalloendopeptidase activity"/>
    <property type="evidence" value="ECO:0007669"/>
    <property type="project" value="TreeGrafter"/>
</dbReference>
<gene>
    <name evidence="2" type="ORF">B9T62_17915</name>
</gene>
<keyword evidence="3" id="KW-1185">Reference proteome</keyword>
<dbReference type="PANTHER" id="PTHR21666">
    <property type="entry name" value="PEPTIDASE-RELATED"/>
    <property type="match status" value="1"/>
</dbReference>
<evidence type="ECO:0000259" key="1">
    <source>
        <dbReference type="Pfam" id="PF01551"/>
    </source>
</evidence>
<accession>A0A2Z2KVP2</accession>
<dbReference type="EMBL" id="CP021780">
    <property type="protein sequence ID" value="ASA26372.1"/>
    <property type="molecule type" value="Genomic_DNA"/>
</dbReference>
<evidence type="ECO:0000313" key="3">
    <source>
        <dbReference type="Proteomes" id="UP000249890"/>
    </source>
</evidence>
<organism evidence="2 3">
    <name type="scientific">Paenibacillus donghaensis</name>
    <dbReference type="NCBI Taxonomy" id="414771"/>
    <lineage>
        <taxon>Bacteria</taxon>
        <taxon>Bacillati</taxon>
        <taxon>Bacillota</taxon>
        <taxon>Bacilli</taxon>
        <taxon>Bacillales</taxon>
        <taxon>Paenibacillaceae</taxon>
        <taxon>Paenibacillus</taxon>
    </lineage>
</organism>
<dbReference type="CDD" id="cd12797">
    <property type="entry name" value="M23_peptidase"/>
    <property type="match status" value="1"/>
</dbReference>
<proteinExistence type="predicted"/>
<dbReference type="OrthoDB" id="9809488at2"/>
<dbReference type="InterPro" id="IPR011055">
    <property type="entry name" value="Dup_hybrid_motif"/>
</dbReference>
<protein>
    <submittedName>
        <fullName evidence="2">Peptidase M23</fullName>
    </submittedName>
</protein>
<dbReference type="Proteomes" id="UP000249890">
    <property type="component" value="Chromosome"/>
</dbReference>
<dbReference type="SUPFAM" id="SSF51261">
    <property type="entry name" value="Duplicated hybrid motif"/>
    <property type="match status" value="1"/>
</dbReference>
<dbReference type="InterPro" id="IPR050570">
    <property type="entry name" value="Cell_wall_metabolism_enzyme"/>
</dbReference>
<evidence type="ECO:0000313" key="2">
    <source>
        <dbReference type="EMBL" id="ASA26372.1"/>
    </source>
</evidence>
<dbReference type="AlphaFoldDB" id="A0A2Z2KVP2"/>
<dbReference type="KEGG" id="pdh:B9T62_17915"/>
<reference evidence="2 3" key="1">
    <citation type="submission" date="2017-06" db="EMBL/GenBank/DDBJ databases">
        <title>Complete genome sequence of Paenibacillus donghaensis KCTC 13049T isolated from East Sea sediment, South Korea.</title>
        <authorList>
            <person name="Jung B.K."/>
            <person name="Hong S.-J."/>
            <person name="Shin J.-H."/>
        </authorList>
    </citation>
    <scope>NUCLEOTIDE SEQUENCE [LARGE SCALE GENOMIC DNA]</scope>
    <source>
        <strain evidence="2 3">KCTC 13049</strain>
    </source>
</reference>
<sequence length="206" mass="22375">MTINVIPLAYPAAIANTKPGLTVKWPLHTAAVVGWGGDSVEDNAPHAVWSSERWAYDLVMEPYNTGSSRAKDYGIWNQEVYAPLDAVVIAAYDEEADITPGSEDVLSMEGNHVYLKVAEMGTFLLLNHLKQHSVTVAVGDKVQAGDLLGLVGNSGSTSEPHLHIHHQRQDPTQTRMPILAEGLPLYFEGTNGDPMPVKDDLITPQP</sequence>